<dbReference type="SUPFAM" id="SSF50978">
    <property type="entry name" value="WD40 repeat-like"/>
    <property type="match status" value="1"/>
</dbReference>
<keyword evidence="4" id="KW-0677">Repeat</keyword>
<dbReference type="GO" id="GO:0032040">
    <property type="term" value="C:small-subunit processome"/>
    <property type="evidence" value="ECO:0007669"/>
    <property type="project" value="TreeGrafter"/>
</dbReference>
<reference evidence="7" key="1">
    <citation type="journal article" date="2020" name="Stud. Mycol.">
        <title>101 Dothideomycetes genomes: a test case for predicting lifestyles and emergence of pathogens.</title>
        <authorList>
            <person name="Haridas S."/>
            <person name="Albert R."/>
            <person name="Binder M."/>
            <person name="Bloem J."/>
            <person name="Labutti K."/>
            <person name="Salamov A."/>
            <person name="Andreopoulos B."/>
            <person name="Baker S."/>
            <person name="Barry K."/>
            <person name="Bills G."/>
            <person name="Bluhm B."/>
            <person name="Cannon C."/>
            <person name="Castanera R."/>
            <person name="Culley D."/>
            <person name="Daum C."/>
            <person name="Ezra D."/>
            <person name="Gonzalez J."/>
            <person name="Henrissat B."/>
            <person name="Kuo A."/>
            <person name="Liang C."/>
            <person name="Lipzen A."/>
            <person name="Lutzoni F."/>
            <person name="Magnuson J."/>
            <person name="Mondo S."/>
            <person name="Nolan M."/>
            <person name="Ohm R."/>
            <person name="Pangilinan J."/>
            <person name="Park H.-J."/>
            <person name="Ramirez L."/>
            <person name="Alfaro M."/>
            <person name="Sun H."/>
            <person name="Tritt A."/>
            <person name="Yoshinaga Y."/>
            <person name="Zwiers L.-H."/>
            <person name="Turgeon B."/>
            <person name="Goodwin S."/>
            <person name="Spatafora J."/>
            <person name="Crous P."/>
            <person name="Grigoriev I."/>
        </authorList>
    </citation>
    <scope>NUCLEOTIDE SEQUENCE</scope>
    <source>
        <strain evidence="7">CBS 101060</strain>
    </source>
</reference>
<dbReference type="AlphaFoldDB" id="A0A9P4VKT4"/>
<organism evidence="7 8">
    <name type="scientific">Patellaria atrata CBS 101060</name>
    <dbReference type="NCBI Taxonomy" id="1346257"/>
    <lineage>
        <taxon>Eukaryota</taxon>
        <taxon>Fungi</taxon>
        <taxon>Dikarya</taxon>
        <taxon>Ascomycota</taxon>
        <taxon>Pezizomycotina</taxon>
        <taxon>Dothideomycetes</taxon>
        <taxon>Dothideomycetes incertae sedis</taxon>
        <taxon>Patellariales</taxon>
        <taxon>Patellariaceae</taxon>
        <taxon>Patellaria</taxon>
    </lineage>
</organism>
<evidence type="ECO:0000256" key="6">
    <source>
        <dbReference type="SAM" id="MobiDB-lite"/>
    </source>
</evidence>
<dbReference type="Proteomes" id="UP000799429">
    <property type="component" value="Unassembled WGS sequence"/>
</dbReference>
<dbReference type="PANTHER" id="PTHR18359">
    <property type="entry name" value="WD-REPEAT PROTEIN-RELATED"/>
    <property type="match status" value="1"/>
</dbReference>
<evidence type="ECO:0000256" key="2">
    <source>
        <dbReference type="ARBA" id="ARBA00022552"/>
    </source>
</evidence>
<dbReference type="PANTHER" id="PTHR18359:SF0">
    <property type="entry name" value="U3 SMALL NUCLEOLAR RNA-ASSOCIATED PROTEIN 18 HOMOLOG"/>
    <property type="match status" value="1"/>
</dbReference>
<comment type="subcellular location">
    <subcellularLocation>
        <location evidence="1">Nucleus</location>
        <location evidence="1">Nucleolus</location>
    </subcellularLocation>
</comment>
<dbReference type="InterPro" id="IPR036322">
    <property type="entry name" value="WD40_repeat_dom_sf"/>
</dbReference>
<dbReference type="GO" id="GO:0034388">
    <property type="term" value="C:Pwp2p-containing subcomplex of 90S preribosome"/>
    <property type="evidence" value="ECO:0007669"/>
    <property type="project" value="TreeGrafter"/>
</dbReference>
<proteinExistence type="predicted"/>
<feature type="region of interest" description="Disordered" evidence="6">
    <location>
        <begin position="1"/>
        <end position="41"/>
    </location>
</feature>
<keyword evidence="3" id="KW-0853">WD repeat</keyword>
<feature type="region of interest" description="Disordered" evidence="6">
    <location>
        <begin position="97"/>
        <end position="123"/>
    </location>
</feature>
<keyword evidence="8" id="KW-1185">Reference proteome</keyword>
<evidence type="ECO:0000256" key="4">
    <source>
        <dbReference type="ARBA" id="ARBA00022737"/>
    </source>
</evidence>
<gene>
    <name evidence="7" type="ORF">M501DRAFT_963571</name>
</gene>
<name>A0A9P4VKT4_9PEZI</name>
<accession>A0A9P4VKT4</accession>
<comment type="caution">
    <text evidence="7">The sequence shown here is derived from an EMBL/GenBank/DDBJ whole genome shotgun (WGS) entry which is preliminary data.</text>
</comment>
<dbReference type="EMBL" id="MU006114">
    <property type="protein sequence ID" value="KAF2834823.1"/>
    <property type="molecule type" value="Genomic_DNA"/>
</dbReference>
<keyword evidence="5" id="KW-0539">Nucleus</keyword>
<dbReference type="InterPro" id="IPR045161">
    <property type="entry name" value="Utp18"/>
</dbReference>
<dbReference type="Gene3D" id="2.130.10.10">
    <property type="entry name" value="YVTN repeat-like/Quinoprotein amine dehydrogenase"/>
    <property type="match status" value="1"/>
</dbReference>
<feature type="non-terminal residue" evidence="7">
    <location>
        <position position="477"/>
    </location>
</feature>
<dbReference type="OrthoDB" id="1935146at2759"/>
<evidence type="ECO:0000313" key="7">
    <source>
        <dbReference type="EMBL" id="KAF2834823.1"/>
    </source>
</evidence>
<dbReference type="InterPro" id="IPR015943">
    <property type="entry name" value="WD40/YVTN_repeat-like_dom_sf"/>
</dbReference>
<keyword evidence="2" id="KW-0698">rRNA processing</keyword>
<evidence type="ECO:0000313" key="8">
    <source>
        <dbReference type="Proteomes" id="UP000799429"/>
    </source>
</evidence>
<evidence type="ECO:0000256" key="3">
    <source>
        <dbReference type="ARBA" id="ARBA00022574"/>
    </source>
</evidence>
<dbReference type="GO" id="GO:0006364">
    <property type="term" value="P:rRNA processing"/>
    <property type="evidence" value="ECO:0007669"/>
    <property type="project" value="UniProtKB-KW"/>
</dbReference>
<evidence type="ECO:0000256" key="1">
    <source>
        <dbReference type="ARBA" id="ARBA00004604"/>
    </source>
</evidence>
<protein>
    <submittedName>
        <fullName evidence="7">WD40 repeat-like protein</fullName>
    </submittedName>
</protein>
<evidence type="ECO:0000256" key="5">
    <source>
        <dbReference type="ARBA" id="ARBA00023242"/>
    </source>
</evidence>
<sequence length="477" mass="52135">MDSGPDAGALVPAPTAEDEISAAESDHGHGRPAWQDSDDERVTVSLASVPRLRKLREKESDDIVSGKEYIKRLRRQYVRLNPEPDWVKEARALNLKKRTRNEEDDTTSDDNIGMDSDSETRSVQPLAKLLKDADGLLRSGQPSANKRRKLHPEVLDIQRMKDLGNPAPSAISSLSMHPTLPLLLSTAGSASTLYLHHLTTSTHHTQPNAPYPLLTSLHLLHTPITTTTFSPSPSDPRIFLAARRRFFHVWNLQSGIIEKITRITGHAHEQRSMGHLKPSPTGTHIALRGTGRKGAGTVTILDATTLQWVAAARVEARGGVADFAWWRDGQGLCIAAHDGEVTEWSLADRNTVARWRDEGAVNTTVLALGGSSQDTAPLGGDRWVAVGSSSGIVNVYDRRGWVEKGEVKIPECPRPTRALEHLTTPTSVLSFAPDGQVLAVASRWKKDALRLVHLPSCTVYRNWPTGATPLGRVTAVA</sequence>